<proteinExistence type="predicted"/>
<evidence type="ECO:0000313" key="1">
    <source>
        <dbReference type="EMBL" id="PJC23703.1"/>
    </source>
</evidence>
<reference evidence="2" key="1">
    <citation type="submission" date="2017-09" db="EMBL/GenBank/DDBJ databases">
        <title>Depth-based differentiation of microbial function through sediment-hosted aquifers and enrichment of novel symbionts in the deep terrestrial subsurface.</title>
        <authorList>
            <person name="Probst A.J."/>
            <person name="Ladd B."/>
            <person name="Jarett J.K."/>
            <person name="Geller-Mcgrath D.E."/>
            <person name="Sieber C.M.K."/>
            <person name="Emerson J.B."/>
            <person name="Anantharaman K."/>
            <person name="Thomas B.C."/>
            <person name="Malmstrom R."/>
            <person name="Stieglmeier M."/>
            <person name="Klingl A."/>
            <person name="Woyke T."/>
            <person name="Ryan C.M."/>
            <person name="Banfield J.F."/>
        </authorList>
    </citation>
    <scope>NUCLEOTIDE SEQUENCE [LARGE SCALE GENOMIC DNA]</scope>
</reference>
<evidence type="ECO:0000313" key="2">
    <source>
        <dbReference type="Proteomes" id="UP000229756"/>
    </source>
</evidence>
<sequence length="330" mass="39296">MKNIEIQVYEKYSTIALNSWADVLQENKQDLIHKDRIFLLELCSQIMAYDVGILMQAWKDYPSKNLQAKSIIEHVDSEIKYYGEDSVKEARNIVDKQFRSFFENIYSEKIKALNLTAKLMHIIPTDKRVKEEAKTLNEDFYKEWVPKLYSKIRVDSAKSLKVRFNLSDTVICNLQLLAFDEIESLVNSKNQVNKNLIQHLELSIEQYFPMFLKDLGICNKTNLRLLRKNSKHQFNTACRRCGLRLLKKDNKHYCTRKENRTCYDAHFKEDMSSRFQKVILETKNKCAYCKRPSSLNFIHTHNKLKMQFCSNRCWETYRKRNFRKTRLKPG</sequence>
<dbReference type="EMBL" id="PFSJ01000017">
    <property type="protein sequence ID" value="PJC23703.1"/>
    <property type="molecule type" value="Genomic_DNA"/>
</dbReference>
<dbReference type="Proteomes" id="UP000229756">
    <property type="component" value="Unassembled WGS sequence"/>
</dbReference>
<accession>A0A2M8ELT5</accession>
<comment type="caution">
    <text evidence="1">The sequence shown here is derived from an EMBL/GenBank/DDBJ whole genome shotgun (WGS) entry which is preliminary data.</text>
</comment>
<gene>
    <name evidence="1" type="ORF">CO058_02095</name>
</gene>
<name>A0A2M8ELT5_UNCKA</name>
<dbReference type="AlphaFoldDB" id="A0A2M8ELT5"/>
<organism evidence="1 2">
    <name type="scientific">candidate division WWE3 bacterium CG_4_9_14_0_2_um_filter_35_11</name>
    <dbReference type="NCBI Taxonomy" id="1975077"/>
    <lineage>
        <taxon>Bacteria</taxon>
        <taxon>Katanobacteria</taxon>
    </lineage>
</organism>
<protein>
    <submittedName>
        <fullName evidence="1">Uncharacterized protein</fullName>
    </submittedName>
</protein>